<dbReference type="PANTHER" id="PTHR37811:SF2">
    <property type="entry name" value="ABM DOMAIN-CONTAINING PROTEIN"/>
    <property type="match status" value="1"/>
</dbReference>
<dbReference type="GO" id="GO:0004497">
    <property type="term" value="F:monooxygenase activity"/>
    <property type="evidence" value="ECO:0007669"/>
    <property type="project" value="UniProtKB-KW"/>
</dbReference>
<dbReference type="SUPFAM" id="SSF54909">
    <property type="entry name" value="Dimeric alpha+beta barrel"/>
    <property type="match status" value="1"/>
</dbReference>
<dbReference type="Proteomes" id="UP001596378">
    <property type="component" value="Unassembled WGS sequence"/>
</dbReference>
<evidence type="ECO:0000259" key="1">
    <source>
        <dbReference type="Pfam" id="PF03992"/>
    </source>
</evidence>
<reference evidence="3" key="1">
    <citation type="journal article" date="2019" name="Int. J. Syst. Evol. Microbiol.">
        <title>The Global Catalogue of Microorganisms (GCM) 10K type strain sequencing project: providing services to taxonomists for standard genome sequencing and annotation.</title>
        <authorList>
            <consortium name="The Broad Institute Genomics Platform"/>
            <consortium name="The Broad Institute Genome Sequencing Center for Infectious Disease"/>
            <person name="Wu L."/>
            <person name="Ma J."/>
        </authorList>
    </citation>
    <scope>NUCLEOTIDE SEQUENCE [LARGE SCALE GENOMIC DNA]</scope>
    <source>
        <strain evidence="3">KCTC 12907</strain>
    </source>
</reference>
<accession>A0ABW2FET6</accession>
<dbReference type="InterPro" id="IPR011008">
    <property type="entry name" value="Dimeric_a/b-barrel"/>
</dbReference>
<proteinExistence type="predicted"/>
<evidence type="ECO:0000313" key="2">
    <source>
        <dbReference type="EMBL" id="MFC7150827.1"/>
    </source>
</evidence>
<gene>
    <name evidence="2" type="ORF">ACFQMJ_20020</name>
</gene>
<evidence type="ECO:0000313" key="3">
    <source>
        <dbReference type="Proteomes" id="UP001596378"/>
    </source>
</evidence>
<protein>
    <submittedName>
        <fullName evidence="2">Antibiotic biosynthesis monooxygenase family protein</fullName>
        <ecNumber evidence="2">1.14.-.-</ecNumber>
    </submittedName>
</protein>
<dbReference type="InterPro" id="IPR052936">
    <property type="entry name" value="Jasmonate_Hydroxylase-like"/>
</dbReference>
<dbReference type="EMBL" id="JBHTAI010000012">
    <property type="protein sequence ID" value="MFC7150827.1"/>
    <property type="molecule type" value="Genomic_DNA"/>
</dbReference>
<dbReference type="PANTHER" id="PTHR37811">
    <property type="entry name" value="BLL5343 PROTEIN"/>
    <property type="match status" value="1"/>
</dbReference>
<feature type="domain" description="ABM" evidence="1">
    <location>
        <begin position="31"/>
        <end position="85"/>
    </location>
</feature>
<name>A0ABW2FET6_9BACL</name>
<dbReference type="InterPro" id="IPR007138">
    <property type="entry name" value="ABM_dom"/>
</dbReference>
<keyword evidence="3" id="KW-1185">Reference proteome</keyword>
<keyword evidence="2" id="KW-0560">Oxidoreductase</keyword>
<dbReference type="Gene3D" id="3.30.70.100">
    <property type="match status" value="1"/>
</dbReference>
<sequence length="126" mass="14235">METREQANDGGYYAVIFTSRRTEGDNGYGKMAEEMERLASAQPGFIGVDSVRDESGAGITISYWESLEAIANWKSNSAHRVAQERGRAEWYRGYEVKICKVEREYPLSEKAGAEDEHAGFDAERER</sequence>
<dbReference type="EC" id="1.14.-.-" evidence="2"/>
<dbReference type="RefSeq" id="WP_378053168.1">
    <property type="nucleotide sequence ID" value="NZ_JBHMDN010000073.1"/>
</dbReference>
<comment type="caution">
    <text evidence="2">The sequence shown here is derived from an EMBL/GenBank/DDBJ whole genome shotgun (WGS) entry which is preliminary data.</text>
</comment>
<organism evidence="2 3">
    <name type="scientific">Cohnella cellulosilytica</name>
    <dbReference type="NCBI Taxonomy" id="986710"/>
    <lineage>
        <taxon>Bacteria</taxon>
        <taxon>Bacillati</taxon>
        <taxon>Bacillota</taxon>
        <taxon>Bacilli</taxon>
        <taxon>Bacillales</taxon>
        <taxon>Paenibacillaceae</taxon>
        <taxon>Cohnella</taxon>
    </lineage>
</organism>
<dbReference type="Pfam" id="PF03992">
    <property type="entry name" value="ABM"/>
    <property type="match status" value="1"/>
</dbReference>
<keyword evidence="2" id="KW-0503">Monooxygenase</keyword>